<dbReference type="RefSeq" id="WP_158100704.1">
    <property type="nucleotide sequence ID" value="NZ_ASYR01000016.1"/>
</dbReference>
<gene>
    <name evidence="2" type="ORF">BG846_02531</name>
    <name evidence="1" type="ORF">K701_14060</name>
</gene>
<proteinExistence type="predicted"/>
<accession>A0A1Y2NXU5</accession>
<comment type="caution">
    <text evidence="2">The sequence shown here is derived from an EMBL/GenBank/DDBJ whole genome shotgun (WGS) entry which is preliminary data.</text>
</comment>
<reference evidence="1 4" key="1">
    <citation type="submission" date="2013-05" db="EMBL/GenBank/DDBJ databases">
        <title>Genome Sequence of Streptomyces fradiae.</title>
        <authorList>
            <person name="Kirby R."/>
        </authorList>
    </citation>
    <scope>NUCLEOTIDE SEQUENCE [LARGE SCALE GENOMIC DNA]</scope>
    <source>
        <strain evidence="1 4">ATCC 10745</strain>
    </source>
</reference>
<dbReference type="Proteomes" id="UP000194318">
    <property type="component" value="Unassembled WGS sequence"/>
</dbReference>
<dbReference type="AlphaFoldDB" id="A0A1Y2NXU5"/>
<protein>
    <submittedName>
        <fullName evidence="2">Uncharacterized protein</fullName>
    </submittedName>
</protein>
<evidence type="ECO:0000313" key="2">
    <source>
        <dbReference type="EMBL" id="OSY51857.1"/>
    </source>
</evidence>
<dbReference type="EMBL" id="MIFZ01000217">
    <property type="protein sequence ID" value="OSY51857.1"/>
    <property type="molecule type" value="Genomic_DNA"/>
</dbReference>
<reference evidence="2 3" key="2">
    <citation type="submission" date="2016-09" db="EMBL/GenBank/DDBJ databases">
        <title>Streptomyces fradiae DSM40063, a candidate organism with high potential of specific P450 cytochromes.</title>
        <authorList>
            <person name="Grumaz C."/>
            <person name="Vainshtein Y."/>
            <person name="Kirstahler P."/>
            <person name="Sohn K."/>
        </authorList>
    </citation>
    <scope>NUCLEOTIDE SEQUENCE [LARGE SCALE GENOMIC DNA]</scope>
    <source>
        <strain evidence="2 3">DSM 40063</strain>
    </source>
</reference>
<sequence>MTALAATGRDTGRSPYCGEGGHEFCHPQDVYVQLPGRPRIGPVFTIRCSCPCHQQATR</sequence>
<dbReference type="Proteomes" id="UP000731519">
    <property type="component" value="Unassembled WGS sequence"/>
</dbReference>
<name>A0A1Y2NXU5_STRFR</name>
<evidence type="ECO:0000313" key="4">
    <source>
        <dbReference type="Proteomes" id="UP000731519"/>
    </source>
</evidence>
<dbReference type="GeneID" id="91407045"/>
<keyword evidence="4" id="KW-1185">Reference proteome</keyword>
<dbReference type="EMBL" id="ASYR01000016">
    <property type="protein sequence ID" value="KAF0649227.1"/>
    <property type="molecule type" value="Genomic_DNA"/>
</dbReference>
<organism evidence="2 3">
    <name type="scientific">Streptomyces fradiae ATCC 10745 = DSM 40063</name>
    <dbReference type="NCBI Taxonomy" id="1319510"/>
    <lineage>
        <taxon>Bacteria</taxon>
        <taxon>Bacillati</taxon>
        <taxon>Actinomycetota</taxon>
        <taxon>Actinomycetes</taxon>
        <taxon>Kitasatosporales</taxon>
        <taxon>Streptomycetaceae</taxon>
        <taxon>Streptomyces</taxon>
    </lineage>
</organism>
<evidence type="ECO:0000313" key="3">
    <source>
        <dbReference type="Proteomes" id="UP000194318"/>
    </source>
</evidence>
<evidence type="ECO:0000313" key="1">
    <source>
        <dbReference type="EMBL" id="KAF0649227.1"/>
    </source>
</evidence>